<dbReference type="OrthoDB" id="3503208at2759"/>
<gene>
    <name evidence="1" type="ORF">DL764_005741</name>
</gene>
<accession>A0A4Q4TBA5</accession>
<evidence type="ECO:0000313" key="2">
    <source>
        <dbReference type="Proteomes" id="UP000293360"/>
    </source>
</evidence>
<dbReference type="AlphaFoldDB" id="A0A4Q4TBA5"/>
<keyword evidence="2" id="KW-1185">Reference proteome</keyword>
<dbReference type="SUPFAM" id="SSF52833">
    <property type="entry name" value="Thioredoxin-like"/>
    <property type="match status" value="1"/>
</dbReference>
<sequence>MPLTGIVVTPGEWLEARKALLVKEKEMTRANEKLFAQLRDLPMVKVDKEYIFHSSDGKKVTLADLFKGKKQLMVYHFMFPPEADTGCRGCSFLGENLPDVRLLESKDTAFTAVSRAPIEKIEAFKKKTGWKFPWVSSGGSDFNYDFHATLDESVAPVEYNYRSKEELEERGLARHLNGEQPGLSVFYKEGDEVYHTYSAYARGLERYLTTFNLLDVTPLGRQVGPMGPAEFKLNYEYDEEK</sequence>
<dbReference type="EMBL" id="QJNU01000312">
    <property type="protein sequence ID" value="RYP02567.1"/>
    <property type="molecule type" value="Genomic_DNA"/>
</dbReference>
<protein>
    <recommendedName>
        <fullName evidence="3">Thioredoxin domain-containing protein</fullName>
    </recommendedName>
</protein>
<name>A0A4Q4TBA5_9PEZI</name>
<reference evidence="1 2" key="1">
    <citation type="submission" date="2018-06" db="EMBL/GenBank/DDBJ databases">
        <title>Complete Genomes of Monosporascus.</title>
        <authorList>
            <person name="Robinson A.J."/>
            <person name="Natvig D.O."/>
        </authorList>
    </citation>
    <scope>NUCLEOTIDE SEQUENCE [LARGE SCALE GENOMIC DNA]</scope>
    <source>
        <strain evidence="1 2">CBS 110550</strain>
    </source>
</reference>
<dbReference type="InterPro" id="IPR036249">
    <property type="entry name" value="Thioredoxin-like_sf"/>
</dbReference>
<evidence type="ECO:0008006" key="3">
    <source>
        <dbReference type="Google" id="ProtNLM"/>
    </source>
</evidence>
<organism evidence="1 2">
    <name type="scientific">Monosporascus ibericus</name>
    <dbReference type="NCBI Taxonomy" id="155417"/>
    <lineage>
        <taxon>Eukaryota</taxon>
        <taxon>Fungi</taxon>
        <taxon>Dikarya</taxon>
        <taxon>Ascomycota</taxon>
        <taxon>Pezizomycotina</taxon>
        <taxon>Sordariomycetes</taxon>
        <taxon>Xylariomycetidae</taxon>
        <taxon>Xylariales</taxon>
        <taxon>Xylariales incertae sedis</taxon>
        <taxon>Monosporascus</taxon>
    </lineage>
</organism>
<dbReference type="InterPro" id="IPR010296">
    <property type="entry name" value="DUF899_thioredox"/>
</dbReference>
<evidence type="ECO:0000313" key="1">
    <source>
        <dbReference type="EMBL" id="RYP02567.1"/>
    </source>
</evidence>
<dbReference type="STRING" id="155417.A0A4Q4TBA5"/>
<dbReference type="Proteomes" id="UP000293360">
    <property type="component" value="Unassembled WGS sequence"/>
</dbReference>
<dbReference type="Gene3D" id="3.40.30.10">
    <property type="entry name" value="Glutaredoxin"/>
    <property type="match status" value="1"/>
</dbReference>
<dbReference type="Pfam" id="PF05988">
    <property type="entry name" value="DUF899"/>
    <property type="match status" value="1"/>
</dbReference>
<proteinExistence type="predicted"/>
<comment type="caution">
    <text evidence="1">The sequence shown here is derived from an EMBL/GenBank/DDBJ whole genome shotgun (WGS) entry which is preliminary data.</text>
</comment>